<dbReference type="RefSeq" id="WP_157743780.1">
    <property type="nucleotide sequence ID" value="NZ_JBHLYF010000002.1"/>
</dbReference>
<feature type="compositionally biased region" description="Basic and acidic residues" evidence="1">
    <location>
        <begin position="77"/>
        <end position="99"/>
    </location>
</feature>
<name>A0A1C5JQX0_9ACTN</name>
<dbReference type="EMBL" id="LT607751">
    <property type="protein sequence ID" value="SCG72995.1"/>
    <property type="molecule type" value="Genomic_DNA"/>
</dbReference>
<feature type="compositionally biased region" description="Low complexity" evidence="1">
    <location>
        <begin position="51"/>
        <end position="76"/>
    </location>
</feature>
<evidence type="ECO:0000313" key="2">
    <source>
        <dbReference type="EMBL" id="SCG72995.1"/>
    </source>
</evidence>
<evidence type="ECO:0000256" key="1">
    <source>
        <dbReference type="SAM" id="MobiDB-lite"/>
    </source>
</evidence>
<feature type="region of interest" description="Disordered" evidence="1">
    <location>
        <begin position="1"/>
        <end position="100"/>
    </location>
</feature>
<gene>
    <name evidence="2" type="ORF">GA0074704_4848</name>
</gene>
<dbReference type="Proteomes" id="UP000198210">
    <property type="component" value="Chromosome I"/>
</dbReference>
<keyword evidence="3" id="KW-1185">Reference proteome</keyword>
<organism evidence="2 3">
    <name type="scientific">Micromonospora siamensis</name>
    <dbReference type="NCBI Taxonomy" id="299152"/>
    <lineage>
        <taxon>Bacteria</taxon>
        <taxon>Bacillati</taxon>
        <taxon>Actinomycetota</taxon>
        <taxon>Actinomycetes</taxon>
        <taxon>Micromonosporales</taxon>
        <taxon>Micromonosporaceae</taxon>
        <taxon>Micromonospora</taxon>
    </lineage>
</organism>
<feature type="compositionally biased region" description="Basic and acidic residues" evidence="1">
    <location>
        <begin position="32"/>
        <end position="50"/>
    </location>
</feature>
<accession>A0A1C5JQX0</accession>
<evidence type="ECO:0000313" key="3">
    <source>
        <dbReference type="Proteomes" id="UP000198210"/>
    </source>
</evidence>
<sequence length="772" mass="83335">MAEEAKQGGGGSDAAPAGAGGSRPEGGPAGTDRPESGRGDGGRPEGRRPGDGPTPESLAASLAGARAAAGDGTRPGRATEGDARAGDEERAREQEEFRATRSRGLGTYGIRTSAIVITGDGHTFSGPMAAGDSITGGGGRADMVANILPAWLVAEVAQVYVPPGGYDEIRRAADRQSLLLLRSCRRWGATATAIELLRDLERVHDLLFAGDLATLPVESLPEGCGFILDRVTARQVALRAQDLPVLSERLAKRRSRLVVVLDDQARIADPAVERATRRIAAPPAAVELLASHLTVLLGSAARAESLLADPEVAAELTAVGPDSFDAAQLVELARDLAEVDRHELTVADALTRFRDLSQRDVDTWYDGIETLDQRALVLSLAALPSMTYDAVARAASRLEQAWRAEDGGAGTPPPRDRRPRAVRLRGARARIGREVRYTRYGPAEVEVPSFLDGSYPEHILRYAWQEHDYDRDLLLRWLRAVADDVEGNVGIRAAMSIGYLSRWAFDPIRRDIVTSWAGSGHGGERERAVAALHVAARYPETAVRVIRMVLDWCERGRGGPLRRTAARALGSSVGLVLADGPDEHLAELARDDDPTLHVAIGDSIAELMLEADPERQIELLGLLDDWSGERQSGRQSAGVLGFLEVAASTWRTETTPDDKVRWPLLLWLSSVGATTDPALAPIRPVIARLWGRALVGRGTDHAVHRVLRGWAGSAERWPELRPHLIHLLLEAAVTERQLGLLAGHARRWRHPEPLAPDVAARLLDVLDRRGRG</sequence>
<protein>
    <submittedName>
        <fullName evidence="2">Uncharacterized protein</fullName>
    </submittedName>
</protein>
<feature type="compositionally biased region" description="Gly residues" evidence="1">
    <location>
        <begin position="7"/>
        <end position="29"/>
    </location>
</feature>
<dbReference type="AlphaFoldDB" id="A0A1C5JQX0"/>
<proteinExistence type="predicted"/>
<reference evidence="2 3" key="1">
    <citation type="submission" date="2016-06" db="EMBL/GenBank/DDBJ databases">
        <authorList>
            <person name="Kjaerup R.B."/>
            <person name="Dalgaard T.S."/>
            <person name="Juul-Madsen H.R."/>
        </authorList>
    </citation>
    <scope>NUCLEOTIDE SEQUENCE [LARGE SCALE GENOMIC DNA]</scope>
    <source>
        <strain evidence="2 3">DSM 45097</strain>
    </source>
</reference>